<dbReference type="GO" id="GO:0000820">
    <property type="term" value="P:regulation of glutamine family amino acid metabolic process"/>
    <property type="evidence" value="ECO:0007669"/>
    <property type="project" value="TreeGrafter"/>
</dbReference>
<sequence>MVREVTRTSRLRRLGFTDAPRAERLLADPAVAGVVAAAEAAGVPLPEALSETADPDQALLAVLRLVESAQEHALAGPVEAVLTRDGPHRRRLLAVLGASSALGDMLVAHPGDAALLHDHAGEETVLDLTPDDERARALRAVGADPDAPVPVATRTGEDGVATLRRTYRRRLLEIAAADVTSPDPLADLPRVAAAIADIVGGALDAALAVVRADQPGGAPDVRLAVIGMGKAGGRELNYISDVDVIYVCEPAPGSDLPEDEALAVGARLATQLARACSAVGTEPALWPLDANLRPEGKDGPLVRTVDSHVAYYERWAKGWEFQALVKARPVAGDRDLGAAYRDALEDFVWRAVEREHFVEEAQAMRRRVEDHVPAADADRQLKLGKGGLRDVEFTVQLLQLVHGRTDSSIRSGTTLEGLAQLAAGGYVSRDHAAELSHHYRFLRVLEHRIQLYRLRRSHVVPSAEADLRRLGRAMRTDGVDGAESLEARWRQVRREVRHLHEEIFYRPLLPLTARLSAEDVALTPDAAHARLRAIGYHDPDGALRHIAALTEGLSRRAAIQRQLLPVMLGWFAAGPEPDSGLLSFRKLSEAMGTTHWYLKLLRDSGVAAQRLAQVLSTSRYAAEALARLPEAVAWLDDNAELAPRGEAALAGELIALQGRRDQPVAGVMVARYLRRRELLRAALGEVLVTGGLDRSAGIVTTAADVALQGALRVAVAEATAEAGLGAPPSRYLVVAMGRLGGAEMSYASDADVLFVHDPLPGADPEVASRAAVSVASKVRSLLGETGPEPPLPVDAGLRPEGRNGPMIRTLGSYAEYYGRWVEPWERQALLRARPVAGDEDLAARFVELIDPLRYPDGGLGGAALRELRRIKARVESERMPRGVPPTRHLKLGPGGLSDVEWTVQLLQLRHAGAVPELRTPATLSALRALEAAGLVPAEEAARLAEAWSLASRIRNAIVLGTGRTTGQRIDVLPHESVELEVVARILGHGPGGRLDLEEGYLRAARRSRAVVEDLFYG</sequence>
<evidence type="ECO:0000256" key="5">
    <source>
        <dbReference type="ARBA" id="ARBA00022842"/>
    </source>
</evidence>
<dbReference type="InterPro" id="IPR023057">
    <property type="entry name" value="GlnE"/>
</dbReference>
<evidence type="ECO:0000259" key="7">
    <source>
        <dbReference type="Pfam" id="PF03710"/>
    </source>
</evidence>
<dbReference type="GO" id="GO:0005829">
    <property type="term" value="C:cytosol"/>
    <property type="evidence" value="ECO:0007669"/>
    <property type="project" value="TreeGrafter"/>
</dbReference>
<reference evidence="9 10" key="1">
    <citation type="submission" date="2019-07" db="EMBL/GenBank/DDBJ databases">
        <title>Georgenia wutianyii sp. nov. and Georgenia *** sp. nov. isolated from plateau pika (Ochotona curzoniae) in the Qinghai-Tibet plateau of China.</title>
        <authorList>
            <person name="Tian Z."/>
        </authorList>
    </citation>
    <scope>NUCLEOTIDE SEQUENCE [LARGE SCALE GENOMIC DNA]</scope>
    <source>
        <strain evidence="9 10">Z446</strain>
    </source>
</reference>
<dbReference type="NCBIfam" id="NF010707">
    <property type="entry name" value="PRK14109.1"/>
    <property type="match status" value="1"/>
</dbReference>
<dbReference type="SUPFAM" id="SSF81301">
    <property type="entry name" value="Nucleotidyltransferase"/>
    <property type="match status" value="2"/>
</dbReference>
<dbReference type="GO" id="GO:0047388">
    <property type="term" value="F:[glutamine synthetase]-adenylyl-L-tyrosine phosphorylase activity"/>
    <property type="evidence" value="ECO:0007669"/>
    <property type="project" value="UniProtKB-EC"/>
</dbReference>
<dbReference type="EC" id="2.7.7.89" evidence="9"/>
<feature type="domain" description="Glutamate-ammonia ligase adenylyltransferase repeated" evidence="7">
    <location>
        <begin position="609"/>
        <end position="846"/>
    </location>
</feature>
<dbReference type="Gene3D" id="1.20.120.330">
    <property type="entry name" value="Nucleotidyltransferases domain 2"/>
    <property type="match status" value="2"/>
</dbReference>
<keyword evidence="1 9" id="KW-0808">Transferase</keyword>
<protein>
    <submittedName>
        <fullName evidence="9">Bifunctional [glutamine synthetase] adenylyltransferase/[glutamine synthetase]-adenylyl-L-tyrosine phosphorylase</fullName>
        <ecNumber evidence="9">2.7.7.42</ecNumber>
        <ecNumber evidence="9">2.7.7.89</ecNumber>
    </submittedName>
</protein>
<evidence type="ECO:0000256" key="1">
    <source>
        <dbReference type="ARBA" id="ARBA00022679"/>
    </source>
</evidence>
<dbReference type="Gene3D" id="3.30.460.10">
    <property type="entry name" value="Beta Polymerase, domain 2"/>
    <property type="match status" value="2"/>
</dbReference>
<feature type="domain" description="PII-uridylyltransferase/Glutamine-synthetase adenylyltransferase" evidence="8">
    <location>
        <begin position="363"/>
        <end position="504"/>
    </location>
</feature>
<feature type="domain" description="Glutamate-ammonia ligase adenylyltransferase repeated" evidence="7">
    <location>
        <begin position="91"/>
        <end position="339"/>
    </location>
</feature>
<evidence type="ECO:0000256" key="6">
    <source>
        <dbReference type="ARBA" id="ARBA00023268"/>
    </source>
</evidence>
<dbReference type="GO" id="GO:0005524">
    <property type="term" value="F:ATP binding"/>
    <property type="evidence" value="ECO:0007669"/>
    <property type="project" value="UniProtKB-KW"/>
</dbReference>
<evidence type="ECO:0000313" key="9">
    <source>
        <dbReference type="EMBL" id="TRW46855.1"/>
    </source>
</evidence>
<keyword evidence="5" id="KW-0460">Magnesium</keyword>
<dbReference type="Pfam" id="PF08335">
    <property type="entry name" value="GlnD_UR_UTase"/>
    <property type="match status" value="2"/>
</dbReference>
<dbReference type="Gene3D" id="1.20.120.1510">
    <property type="match status" value="1"/>
</dbReference>
<dbReference type="InterPro" id="IPR005190">
    <property type="entry name" value="GlnE_rpt_dom"/>
</dbReference>
<keyword evidence="6" id="KW-0511">Multifunctional enzyme</keyword>
<feature type="domain" description="PII-uridylyltransferase/Glutamine-synthetase adenylyltransferase" evidence="8">
    <location>
        <begin position="885"/>
        <end position="1015"/>
    </location>
</feature>
<proteinExistence type="predicted"/>
<comment type="caution">
    <text evidence="9">The sequence shown here is derived from an EMBL/GenBank/DDBJ whole genome shotgun (WGS) entry which is preliminary data.</text>
</comment>
<dbReference type="Proteomes" id="UP000318693">
    <property type="component" value="Unassembled WGS sequence"/>
</dbReference>
<dbReference type="Pfam" id="PF03710">
    <property type="entry name" value="GlnE"/>
    <property type="match status" value="2"/>
</dbReference>
<evidence type="ECO:0000313" key="10">
    <source>
        <dbReference type="Proteomes" id="UP000318693"/>
    </source>
</evidence>
<dbReference type="CDD" id="cd05401">
    <property type="entry name" value="NT_GlnE_GlnD_like"/>
    <property type="match status" value="2"/>
</dbReference>
<gene>
    <name evidence="9" type="ORF">FJ693_03855</name>
</gene>
<keyword evidence="3" id="KW-0547">Nucleotide-binding</keyword>
<evidence type="ECO:0000259" key="8">
    <source>
        <dbReference type="Pfam" id="PF08335"/>
    </source>
</evidence>
<evidence type="ECO:0000256" key="3">
    <source>
        <dbReference type="ARBA" id="ARBA00022741"/>
    </source>
</evidence>
<keyword evidence="4" id="KW-0067">ATP-binding</keyword>
<evidence type="ECO:0000256" key="4">
    <source>
        <dbReference type="ARBA" id="ARBA00022840"/>
    </source>
</evidence>
<dbReference type="PANTHER" id="PTHR30621:SF0">
    <property type="entry name" value="BIFUNCTIONAL GLUTAMINE SYNTHETASE ADENYLYLTRANSFERASE_ADENYLYL-REMOVING ENZYME"/>
    <property type="match status" value="1"/>
</dbReference>
<dbReference type="AlphaFoldDB" id="A0A552WVV4"/>
<evidence type="ECO:0000256" key="2">
    <source>
        <dbReference type="ARBA" id="ARBA00022695"/>
    </source>
</evidence>
<dbReference type="EMBL" id="VJXR01000006">
    <property type="protein sequence ID" value="TRW46855.1"/>
    <property type="molecule type" value="Genomic_DNA"/>
</dbReference>
<name>A0A552WVV4_9MICO</name>
<dbReference type="InterPro" id="IPR043519">
    <property type="entry name" value="NT_sf"/>
</dbReference>
<dbReference type="RefSeq" id="WP_143417211.1">
    <property type="nucleotide sequence ID" value="NZ_VJXR01000006.1"/>
</dbReference>
<keyword evidence="2 9" id="KW-0548">Nucleotidyltransferase</keyword>
<accession>A0A552WVV4</accession>
<keyword evidence="10" id="KW-1185">Reference proteome</keyword>
<dbReference type="SUPFAM" id="SSF81593">
    <property type="entry name" value="Nucleotidyltransferase substrate binding subunit/domain"/>
    <property type="match status" value="2"/>
</dbReference>
<dbReference type="EC" id="2.7.7.42" evidence="9"/>
<dbReference type="PANTHER" id="PTHR30621">
    <property type="entry name" value="GLUTAMINE SYNTHETASE ADENYLYLTRANSFERASE"/>
    <property type="match status" value="1"/>
</dbReference>
<dbReference type="GO" id="GO:0008882">
    <property type="term" value="F:[glutamate-ammonia-ligase] adenylyltransferase activity"/>
    <property type="evidence" value="ECO:0007669"/>
    <property type="project" value="UniProtKB-EC"/>
</dbReference>
<dbReference type="InterPro" id="IPR013546">
    <property type="entry name" value="PII_UdlTrfase/GS_AdlTrfase"/>
</dbReference>
<organism evidence="9 10">
    <name type="scientific">Georgenia yuyongxinii</name>
    <dbReference type="NCBI Taxonomy" id="2589797"/>
    <lineage>
        <taxon>Bacteria</taxon>
        <taxon>Bacillati</taxon>
        <taxon>Actinomycetota</taxon>
        <taxon>Actinomycetes</taxon>
        <taxon>Micrococcales</taxon>
        <taxon>Bogoriellaceae</taxon>
        <taxon>Georgenia</taxon>
    </lineage>
</organism>